<evidence type="ECO:0000256" key="7">
    <source>
        <dbReference type="SAM" id="MobiDB-lite"/>
    </source>
</evidence>
<evidence type="ECO:0000256" key="3">
    <source>
        <dbReference type="ARBA" id="ARBA00022771"/>
    </source>
</evidence>
<evidence type="ECO:0000313" key="9">
    <source>
        <dbReference type="EMBL" id="KAJ8099899.1"/>
    </source>
</evidence>
<dbReference type="Pfam" id="PF00642">
    <property type="entry name" value="zf-CCCH"/>
    <property type="match status" value="1"/>
</dbReference>
<feature type="compositionally biased region" description="Low complexity" evidence="7">
    <location>
        <begin position="12"/>
        <end position="23"/>
    </location>
</feature>
<evidence type="ECO:0000256" key="1">
    <source>
        <dbReference type="ARBA" id="ARBA00004123"/>
    </source>
</evidence>
<keyword evidence="2 6" id="KW-0479">Metal-binding</keyword>
<feature type="region of interest" description="Disordered" evidence="7">
    <location>
        <begin position="543"/>
        <end position="567"/>
    </location>
</feature>
<evidence type="ECO:0000256" key="2">
    <source>
        <dbReference type="ARBA" id="ARBA00022723"/>
    </source>
</evidence>
<evidence type="ECO:0000259" key="8">
    <source>
        <dbReference type="PROSITE" id="PS50103"/>
    </source>
</evidence>
<feature type="compositionally biased region" description="Low complexity" evidence="7">
    <location>
        <begin position="386"/>
        <end position="396"/>
    </location>
</feature>
<feature type="zinc finger region" description="C3H1-type" evidence="6">
    <location>
        <begin position="22"/>
        <end position="49"/>
    </location>
</feature>
<dbReference type="SUPFAM" id="SSF90229">
    <property type="entry name" value="CCCH zinc finger"/>
    <property type="match status" value="1"/>
</dbReference>
<evidence type="ECO:0000313" key="10">
    <source>
        <dbReference type="Proteomes" id="UP001217417"/>
    </source>
</evidence>
<feature type="compositionally biased region" description="Low complexity" evidence="7">
    <location>
        <begin position="579"/>
        <end position="591"/>
    </location>
</feature>
<evidence type="ECO:0000256" key="4">
    <source>
        <dbReference type="ARBA" id="ARBA00022833"/>
    </source>
</evidence>
<feature type="compositionally biased region" description="Basic and acidic residues" evidence="7">
    <location>
        <begin position="211"/>
        <end position="221"/>
    </location>
</feature>
<dbReference type="SMART" id="SM00356">
    <property type="entry name" value="ZnF_C3H1"/>
    <property type="match status" value="1"/>
</dbReference>
<dbReference type="GO" id="GO:0005634">
    <property type="term" value="C:nucleus"/>
    <property type="evidence" value="ECO:0007669"/>
    <property type="project" value="UniProtKB-SubCell"/>
</dbReference>
<name>A0AAD7QR33_9ASCO</name>
<dbReference type="PANTHER" id="PTHR46527:SF1">
    <property type="entry name" value="NUCLEOPORIN NUP42"/>
    <property type="match status" value="1"/>
</dbReference>
<gene>
    <name evidence="9" type="ORF">POJ06DRAFT_254837</name>
</gene>
<feature type="domain" description="C3H1-type" evidence="8">
    <location>
        <begin position="22"/>
        <end position="49"/>
    </location>
</feature>
<dbReference type="InterPro" id="IPR051767">
    <property type="entry name" value="Nucleoporin_NUP42"/>
</dbReference>
<feature type="region of interest" description="Disordered" evidence="7">
    <location>
        <begin position="211"/>
        <end position="239"/>
    </location>
</feature>
<feature type="region of interest" description="Disordered" evidence="7">
    <location>
        <begin position="579"/>
        <end position="633"/>
    </location>
</feature>
<accession>A0AAD7QR33</accession>
<feature type="region of interest" description="Disordered" evidence="7">
    <location>
        <begin position="1"/>
        <end position="25"/>
    </location>
</feature>
<dbReference type="EMBL" id="JARPMG010000006">
    <property type="protein sequence ID" value="KAJ8099899.1"/>
    <property type="molecule type" value="Genomic_DNA"/>
</dbReference>
<feature type="compositionally biased region" description="Low complexity" evidence="7">
    <location>
        <begin position="325"/>
        <end position="338"/>
    </location>
</feature>
<dbReference type="PANTHER" id="PTHR46527">
    <property type="entry name" value="NUCLEOPORIN-LIKE PROTEIN 2"/>
    <property type="match status" value="1"/>
</dbReference>
<reference evidence="9" key="1">
    <citation type="submission" date="2023-03" db="EMBL/GenBank/DDBJ databases">
        <title>Near-Complete genome sequence of Lipomyces tetrasporous NRRL Y-64009, an oleaginous yeast capable of growing on lignocellulosic hydrolysates.</title>
        <authorList>
            <consortium name="Lawrence Berkeley National Laboratory"/>
            <person name="Jagtap S.S."/>
            <person name="Liu J.-J."/>
            <person name="Walukiewicz H.E."/>
            <person name="Pangilinan J."/>
            <person name="Lipzen A."/>
            <person name="Ahrendt S."/>
            <person name="Koriabine M."/>
            <person name="Cobaugh K."/>
            <person name="Salamov A."/>
            <person name="Yoshinaga Y."/>
            <person name="Ng V."/>
            <person name="Daum C."/>
            <person name="Grigoriev I.V."/>
            <person name="Slininger P.J."/>
            <person name="Dien B.S."/>
            <person name="Jin Y.-S."/>
            <person name="Rao C.V."/>
        </authorList>
    </citation>
    <scope>NUCLEOTIDE SEQUENCE</scope>
    <source>
        <strain evidence="9">NRRL Y-64009</strain>
    </source>
</reference>
<feature type="compositionally biased region" description="Polar residues" evidence="7">
    <location>
        <begin position="402"/>
        <end position="427"/>
    </location>
</feature>
<feature type="compositionally biased region" description="Polar residues" evidence="7">
    <location>
        <begin position="230"/>
        <end position="239"/>
    </location>
</feature>
<proteinExistence type="predicted"/>
<sequence>MTKKKNKQRNINEVSNSGSEGSSKQTPCYFYKQGNCARGESCPFLHEGADKSSQTRPTKYSNALNVVDNSDFSISDFDRQELHEITSRPPVYFYSSFAVTKGGRRGIINDRDISPEELRYFAYELRRMGEFETYEAIADIARQDMLNLFEFISNNMDKAERYIEIARQRSDSEIKNFLPPEEVHSDNSIGLLAIRLLKGDTSAFDELKKQIQEKKTTDRSHGTTGPSGGTVPQTSQFGNAQKPLPLQVSAFGARLGGTAQPSSAFGSSPVPAPTTNYVAPVFGSSSFGVSIQQQSPLTQASAFVSPAFGSASAQSVPPPPATNLGGTIFGTSTFGSPGQPQANSQSQAFGSGLGSDSAIGWPESNNASRANTSASSSPSPFTNLRQSVQQSSPVPSFGTRLGESTTHAPSSAFGSLDSTRPIPTQLSSTNAAPVFGLSGFGSRPAPAFGSSTFGSAPASVAASRPVFGQTGFSAFANSGSPFGIASAQQQTSAFGAGPKDETTADQSRPFAAFSTSRGSAFSAFGYDRGNTVSPFGAFASQYNKDNEMTSPMETKSDERGNDAGTMAGQPLRQQIHPLPQQSMPISPQQPRQQEDNSEIGKRRQRATEAEAQAPAASVQTNVQETKGPSQGKVVTGNYITPAMQRFPISLATENDQFPGLPQRPRSKMEQMYAYFARHNRQTLKPDMRNPNTGYVAFMQSAGDTYLPDVSDLTLEEKAAFETKVCNLGNVPEIVPPLQYM</sequence>
<dbReference type="Gene3D" id="4.10.1000.10">
    <property type="entry name" value="Zinc finger, CCCH-type"/>
    <property type="match status" value="1"/>
</dbReference>
<protein>
    <recommendedName>
        <fullName evidence="8">C3H1-type domain-containing protein</fullName>
    </recommendedName>
</protein>
<feature type="compositionally biased region" description="Polar residues" evidence="7">
    <location>
        <begin position="339"/>
        <end position="349"/>
    </location>
</feature>
<keyword evidence="10" id="KW-1185">Reference proteome</keyword>
<feature type="compositionally biased region" description="Basic and acidic residues" evidence="7">
    <location>
        <begin position="592"/>
        <end position="608"/>
    </location>
</feature>
<evidence type="ECO:0000256" key="6">
    <source>
        <dbReference type="PROSITE-ProRule" id="PRU00723"/>
    </source>
</evidence>
<keyword evidence="4 6" id="KW-0862">Zinc</keyword>
<feature type="compositionally biased region" description="Polar residues" evidence="7">
    <location>
        <begin position="543"/>
        <end position="553"/>
    </location>
</feature>
<feature type="compositionally biased region" description="Polar residues" evidence="7">
    <location>
        <begin position="617"/>
        <end position="628"/>
    </location>
</feature>
<dbReference type="InterPro" id="IPR036855">
    <property type="entry name" value="Znf_CCCH_sf"/>
</dbReference>
<dbReference type="GeneID" id="80882982"/>
<evidence type="ECO:0000256" key="5">
    <source>
        <dbReference type="ARBA" id="ARBA00023242"/>
    </source>
</evidence>
<dbReference type="Proteomes" id="UP001217417">
    <property type="component" value="Unassembled WGS sequence"/>
</dbReference>
<comment type="subcellular location">
    <subcellularLocation>
        <location evidence="1">Nucleus</location>
    </subcellularLocation>
</comment>
<dbReference type="GO" id="GO:0008270">
    <property type="term" value="F:zinc ion binding"/>
    <property type="evidence" value="ECO:0007669"/>
    <property type="project" value="UniProtKB-KW"/>
</dbReference>
<keyword evidence="5" id="KW-0539">Nucleus</keyword>
<comment type="caution">
    <text evidence="9">The sequence shown here is derived from an EMBL/GenBank/DDBJ whole genome shotgun (WGS) entry which is preliminary data.</text>
</comment>
<keyword evidence="3 6" id="KW-0863">Zinc-finger</keyword>
<organism evidence="9 10">
    <name type="scientific">Lipomyces tetrasporus</name>
    <dbReference type="NCBI Taxonomy" id="54092"/>
    <lineage>
        <taxon>Eukaryota</taxon>
        <taxon>Fungi</taxon>
        <taxon>Dikarya</taxon>
        <taxon>Ascomycota</taxon>
        <taxon>Saccharomycotina</taxon>
        <taxon>Lipomycetes</taxon>
        <taxon>Lipomycetales</taxon>
        <taxon>Lipomycetaceae</taxon>
        <taxon>Lipomyces</taxon>
    </lineage>
</organism>
<feature type="compositionally biased region" description="Low complexity" evidence="7">
    <location>
        <begin position="364"/>
        <end position="379"/>
    </location>
</feature>
<dbReference type="InterPro" id="IPR000571">
    <property type="entry name" value="Znf_CCCH"/>
</dbReference>
<dbReference type="RefSeq" id="XP_056043349.1">
    <property type="nucleotide sequence ID" value="XM_056187816.1"/>
</dbReference>
<dbReference type="PROSITE" id="PS50103">
    <property type="entry name" value="ZF_C3H1"/>
    <property type="match status" value="1"/>
</dbReference>
<dbReference type="AlphaFoldDB" id="A0AAD7QR33"/>
<feature type="region of interest" description="Disordered" evidence="7">
    <location>
        <begin position="309"/>
        <end position="427"/>
    </location>
</feature>